<organism evidence="4 5">
    <name type="scientific">Mycolicibacterium aubagnense</name>
    <dbReference type="NCBI Taxonomy" id="319707"/>
    <lineage>
        <taxon>Bacteria</taxon>
        <taxon>Bacillati</taxon>
        <taxon>Actinomycetota</taxon>
        <taxon>Actinomycetes</taxon>
        <taxon>Mycobacteriales</taxon>
        <taxon>Mycobacteriaceae</taxon>
        <taxon>Mycolicibacterium</taxon>
    </lineage>
</organism>
<name>A0ABN5Z1P1_9MYCO</name>
<evidence type="ECO:0000256" key="1">
    <source>
        <dbReference type="ARBA" id="ARBA00022729"/>
    </source>
</evidence>
<reference evidence="4 5" key="1">
    <citation type="journal article" date="2019" name="Emerg. Microbes Infect.">
        <title>Comprehensive subspecies identification of 175 nontuberculous mycobacteria species based on 7547 genomic profiles.</title>
        <authorList>
            <person name="Matsumoto Y."/>
            <person name="Kinjo T."/>
            <person name="Motooka D."/>
            <person name="Nabeya D."/>
            <person name="Jung N."/>
            <person name="Uechi K."/>
            <person name="Horii T."/>
            <person name="Iida T."/>
            <person name="Fujita J."/>
            <person name="Nakamura S."/>
        </authorList>
    </citation>
    <scope>NUCLEOTIDE SEQUENCE [LARGE SCALE GENOMIC DNA]</scope>
    <source>
        <strain evidence="4 5">JCM 15296</strain>
        <plasmid evidence="4">pJCM15296</plasmid>
    </source>
</reference>
<dbReference type="InterPro" id="IPR029050">
    <property type="entry name" value="Immunoprotect_excell_Ig-like"/>
</dbReference>
<feature type="signal peptide" evidence="2">
    <location>
        <begin position="1"/>
        <end position="28"/>
    </location>
</feature>
<dbReference type="Proteomes" id="UP000465609">
    <property type="component" value="Plasmid pJCM15296"/>
</dbReference>
<protein>
    <recommendedName>
        <fullName evidence="3">MPT63-like domain-containing protein</fullName>
    </recommendedName>
</protein>
<dbReference type="SUPFAM" id="SSF81982">
    <property type="entry name" value="Antigen MPT63/MPB63 (immunoprotective extracellular protein)"/>
    <property type="match status" value="1"/>
</dbReference>
<evidence type="ECO:0000313" key="5">
    <source>
        <dbReference type="Proteomes" id="UP000465609"/>
    </source>
</evidence>
<evidence type="ECO:0000256" key="2">
    <source>
        <dbReference type="SAM" id="SignalP"/>
    </source>
</evidence>
<evidence type="ECO:0000259" key="3">
    <source>
        <dbReference type="Pfam" id="PF09167"/>
    </source>
</evidence>
<geneLocation type="plasmid" evidence="4 5">
    <name>pJCM15296</name>
</geneLocation>
<accession>A0ABN5Z1P1</accession>
<dbReference type="Pfam" id="PF09167">
    <property type="entry name" value="DUF1942"/>
    <property type="match status" value="1"/>
</dbReference>
<keyword evidence="5" id="KW-1185">Reference proteome</keyword>
<sequence length="196" mass="20254">MAMVRAVRRLIMAAVALFALMTMGAPLAAAAMKCPHQLGSQQQLTDAGGAATAEWTLTDLRPSSDAAPGYPLAGRLWEATVTVRAAAGAVTPVIPNFGAMGAGHTQYPVLWQLATPAGISAATLSEGQSATGKIYFDVTGPDPMAVAYNAGGPKPAMMWCNMAAMAPMMSKPMTMSMPMDDCPCCDAGCPGCPERR</sequence>
<keyword evidence="4" id="KW-0614">Plasmid</keyword>
<evidence type="ECO:0000313" key="4">
    <source>
        <dbReference type="EMBL" id="BBX88092.1"/>
    </source>
</evidence>
<dbReference type="Gene3D" id="2.60.40.1240">
    <property type="match status" value="1"/>
</dbReference>
<proteinExistence type="predicted"/>
<keyword evidence="1 2" id="KW-0732">Signal</keyword>
<feature type="domain" description="MPT63-like" evidence="3">
    <location>
        <begin position="36"/>
        <end position="159"/>
    </location>
</feature>
<dbReference type="InterPro" id="IPR015250">
    <property type="entry name" value="MPT63-like"/>
</dbReference>
<gene>
    <name evidence="4" type="ORF">MAUB_62930</name>
</gene>
<feature type="chain" id="PRO_5046964529" description="MPT63-like domain-containing protein" evidence="2">
    <location>
        <begin position="29"/>
        <end position="196"/>
    </location>
</feature>
<dbReference type="EMBL" id="AP022578">
    <property type="protein sequence ID" value="BBX88092.1"/>
    <property type="molecule type" value="Genomic_DNA"/>
</dbReference>